<dbReference type="InterPro" id="IPR032466">
    <property type="entry name" value="Metal_Hydrolase"/>
</dbReference>
<comment type="catalytic activity">
    <reaction evidence="1 7">
        <text>D-glucuronate = D-fructuronate</text>
        <dbReference type="Rhea" id="RHEA:13049"/>
        <dbReference type="ChEBI" id="CHEBI:58720"/>
        <dbReference type="ChEBI" id="CHEBI:59863"/>
        <dbReference type="EC" id="5.3.1.12"/>
    </reaction>
</comment>
<dbReference type="GO" id="GO:0042840">
    <property type="term" value="P:D-glucuronate catabolic process"/>
    <property type="evidence" value="ECO:0007669"/>
    <property type="project" value="TreeGrafter"/>
</dbReference>
<comment type="similarity">
    <text evidence="3 7">Belongs to the metallo-dependent hydrolases superfamily. Uronate isomerase family.</text>
</comment>
<gene>
    <name evidence="7 8" type="primary">uxaC</name>
    <name evidence="8" type="ORF">H9848_00040</name>
</gene>
<comment type="caution">
    <text evidence="8">The sequence shown here is derived from an EMBL/GenBank/DDBJ whole genome shotgun (WGS) entry which is preliminary data.</text>
</comment>
<evidence type="ECO:0000256" key="1">
    <source>
        <dbReference type="ARBA" id="ARBA00001165"/>
    </source>
</evidence>
<keyword evidence="6 7" id="KW-0413">Isomerase</keyword>
<dbReference type="InterPro" id="IPR003766">
    <property type="entry name" value="Uronate_isomerase"/>
</dbReference>
<dbReference type="NCBIfam" id="NF002794">
    <property type="entry name" value="PRK02925.1"/>
    <property type="match status" value="1"/>
</dbReference>
<dbReference type="PANTHER" id="PTHR30068:SF4">
    <property type="entry name" value="URONATE ISOMERASE"/>
    <property type="match status" value="1"/>
</dbReference>
<evidence type="ECO:0000256" key="3">
    <source>
        <dbReference type="ARBA" id="ARBA00008397"/>
    </source>
</evidence>
<dbReference type="EC" id="5.3.1.12" evidence="4 7"/>
<comment type="catalytic activity">
    <reaction evidence="7">
        <text>aldehydo-D-galacturonate = keto-D-tagaturonate</text>
        <dbReference type="Rhea" id="RHEA:27702"/>
        <dbReference type="ChEBI" id="CHEBI:12952"/>
        <dbReference type="ChEBI" id="CHEBI:17886"/>
    </reaction>
</comment>
<evidence type="ECO:0000256" key="7">
    <source>
        <dbReference type="HAMAP-Rule" id="MF_00675"/>
    </source>
</evidence>
<dbReference type="GO" id="GO:0019698">
    <property type="term" value="P:D-galacturonate catabolic process"/>
    <property type="evidence" value="ECO:0007669"/>
    <property type="project" value="TreeGrafter"/>
</dbReference>
<evidence type="ECO:0000313" key="9">
    <source>
        <dbReference type="Proteomes" id="UP000823847"/>
    </source>
</evidence>
<evidence type="ECO:0000313" key="8">
    <source>
        <dbReference type="EMBL" id="HIX84997.1"/>
    </source>
</evidence>
<organism evidence="8 9">
    <name type="scientific">Candidatus Parabacteroides intestinigallinarum</name>
    <dbReference type="NCBI Taxonomy" id="2838722"/>
    <lineage>
        <taxon>Bacteria</taxon>
        <taxon>Pseudomonadati</taxon>
        <taxon>Bacteroidota</taxon>
        <taxon>Bacteroidia</taxon>
        <taxon>Bacteroidales</taxon>
        <taxon>Tannerellaceae</taxon>
        <taxon>Parabacteroides</taxon>
    </lineage>
</organism>
<proteinExistence type="inferred from homology"/>
<dbReference type="Gene3D" id="3.20.20.140">
    <property type="entry name" value="Metal-dependent hydrolases"/>
    <property type="match status" value="1"/>
</dbReference>
<evidence type="ECO:0000256" key="5">
    <source>
        <dbReference type="ARBA" id="ARBA00020555"/>
    </source>
</evidence>
<protein>
    <recommendedName>
        <fullName evidence="5 7">Uronate isomerase</fullName>
        <ecNumber evidence="4 7">5.3.1.12</ecNumber>
    </recommendedName>
    <alternativeName>
        <fullName evidence="7">Glucuronate isomerase</fullName>
    </alternativeName>
    <alternativeName>
        <fullName evidence="7">Uronic isomerase</fullName>
    </alternativeName>
</protein>
<comment type="pathway">
    <text evidence="2 7">Carbohydrate metabolism; pentose and glucuronate interconversion.</text>
</comment>
<reference evidence="8" key="2">
    <citation type="submission" date="2021-04" db="EMBL/GenBank/DDBJ databases">
        <authorList>
            <person name="Gilroy R."/>
        </authorList>
    </citation>
    <scope>NUCLEOTIDE SEQUENCE</scope>
    <source>
        <strain evidence="8">ChiHecec2B26-12326</strain>
    </source>
</reference>
<dbReference type="HAMAP" id="MF_00675">
    <property type="entry name" value="UxaC"/>
    <property type="match status" value="1"/>
</dbReference>
<evidence type="ECO:0000256" key="4">
    <source>
        <dbReference type="ARBA" id="ARBA00012546"/>
    </source>
</evidence>
<evidence type="ECO:0000256" key="6">
    <source>
        <dbReference type="ARBA" id="ARBA00023235"/>
    </source>
</evidence>
<dbReference type="Proteomes" id="UP000823847">
    <property type="component" value="Unassembled WGS sequence"/>
</dbReference>
<dbReference type="PANTHER" id="PTHR30068">
    <property type="entry name" value="URONATE ISOMERASE"/>
    <property type="match status" value="1"/>
</dbReference>
<sequence>MKTFLDPDFLLQTDTARALYHEHAAKMPIIDYHCHLDPRQIAENHAFEDLTEIWLGGDHYKWRAMRANGVPEEYITGDKPAYEKFQKWAETVPYLMRNPLYHWTHLELSRIFGIDRVLNPASARAIYEECTEKLRTPEFRAQAIMRRMHVEVVCTTDDPVDSLIYHQRIRESDIPTRVYPAWRPDKVLAIERTADFNAYLSRLEAATNRTLLTYTQLLEALQERHDFFERQGCRLSDHGLDTFYAEPYTERGLEAIFMKGRMGKPLTEQEIRMFRSALLYELAAMDARSGWVQQFHIGANRNNNRRMFRRLGADAGFDAIDDQPIAVSMNRFFSRLDEEDLLAKTIVYNLNPRDNALMVANAYNFNDGSVPGKMQYGAAWWFLDQIDGIREQLNTLSALGLLSRFVGMLTDSRSFLSYPRHEYFRRILCDLLGGEVEKGLLPASELPFLGQMVEDISYHNAKRYFGFE</sequence>
<dbReference type="GO" id="GO:0008880">
    <property type="term" value="F:glucuronate isomerase activity"/>
    <property type="evidence" value="ECO:0007669"/>
    <property type="project" value="UniProtKB-UniRule"/>
</dbReference>
<dbReference type="Pfam" id="PF02614">
    <property type="entry name" value="UxaC"/>
    <property type="match status" value="1"/>
</dbReference>
<dbReference type="SUPFAM" id="SSF51556">
    <property type="entry name" value="Metallo-dependent hydrolases"/>
    <property type="match status" value="1"/>
</dbReference>
<dbReference type="EMBL" id="DXEN01000001">
    <property type="protein sequence ID" value="HIX84997.1"/>
    <property type="molecule type" value="Genomic_DNA"/>
</dbReference>
<name>A0A9D1XNS3_9BACT</name>
<accession>A0A9D1XNS3</accession>
<dbReference type="Gene3D" id="1.10.2020.10">
    <property type="entry name" value="uronate isomerase, domain 2, chain A"/>
    <property type="match status" value="1"/>
</dbReference>
<evidence type="ECO:0000256" key="2">
    <source>
        <dbReference type="ARBA" id="ARBA00004892"/>
    </source>
</evidence>
<reference evidence="8" key="1">
    <citation type="journal article" date="2021" name="PeerJ">
        <title>Extensive microbial diversity within the chicken gut microbiome revealed by metagenomics and culture.</title>
        <authorList>
            <person name="Gilroy R."/>
            <person name="Ravi A."/>
            <person name="Getino M."/>
            <person name="Pursley I."/>
            <person name="Horton D.L."/>
            <person name="Alikhan N.F."/>
            <person name="Baker D."/>
            <person name="Gharbi K."/>
            <person name="Hall N."/>
            <person name="Watson M."/>
            <person name="Adriaenssens E.M."/>
            <person name="Foster-Nyarko E."/>
            <person name="Jarju S."/>
            <person name="Secka A."/>
            <person name="Antonio M."/>
            <person name="Oren A."/>
            <person name="Chaudhuri R.R."/>
            <person name="La Ragione R."/>
            <person name="Hildebrand F."/>
            <person name="Pallen M.J."/>
        </authorList>
    </citation>
    <scope>NUCLEOTIDE SEQUENCE</scope>
    <source>
        <strain evidence="8">ChiHecec2B26-12326</strain>
    </source>
</reference>
<dbReference type="AlphaFoldDB" id="A0A9D1XNS3"/>